<reference evidence="4" key="1">
    <citation type="journal article" date="2013" name="J. Plant Res.">
        <title>Effect of fungi and light on seed germination of three Opuntia species from semiarid lands of central Mexico.</title>
        <authorList>
            <person name="Delgado-Sanchez P."/>
            <person name="Jimenez-Bremont J.F."/>
            <person name="Guerrero-Gonzalez Mde L."/>
            <person name="Flores J."/>
        </authorList>
    </citation>
    <scope>NUCLEOTIDE SEQUENCE</scope>
    <source>
        <tissue evidence="4">Cladode</tissue>
    </source>
</reference>
<dbReference type="AlphaFoldDB" id="A0A7C9A7E3"/>
<dbReference type="GO" id="GO:0006508">
    <property type="term" value="P:proteolysis"/>
    <property type="evidence" value="ECO:0007669"/>
    <property type="project" value="InterPro"/>
</dbReference>
<dbReference type="SUPFAM" id="SSF50630">
    <property type="entry name" value="Acid proteases"/>
    <property type="match status" value="1"/>
</dbReference>
<dbReference type="EMBL" id="GISG01212112">
    <property type="protein sequence ID" value="MBA4661392.1"/>
    <property type="molecule type" value="Transcribed_RNA"/>
</dbReference>
<evidence type="ECO:0000256" key="2">
    <source>
        <dbReference type="SAM" id="SignalP"/>
    </source>
</evidence>
<dbReference type="CDD" id="cd05471">
    <property type="entry name" value="pepsin_like"/>
    <property type="match status" value="1"/>
</dbReference>
<dbReference type="PANTHER" id="PTHR13683">
    <property type="entry name" value="ASPARTYL PROTEASES"/>
    <property type="match status" value="1"/>
</dbReference>
<dbReference type="PROSITE" id="PS00141">
    <property type="entry name" value="ASP_PROTEASE"/>
    <property type="match status" value="1"/>
</dbReference>
<organism evidence="4">
    <name type="scientific">Opuntia streptacantha</name>
    <name type="common">Prickly pear cactus</name>
    <name type="synonym">Opuntia cardona</name>
    <dbReference type="NCBI Taxonomy" id="393608"/>
    <lineage>
        <taxon>Eukaryota</taxon>
        <taxon>Viridiplantae</taxon>
        <taxon>Streptophyta</taxon>
        <taxon>Embryophyta</taxon>
        <taxon>Tracheophyta</taxon>
        <taxon>Spermatophyta</taxon>
        <taxon>Magnoliopsida</taxon>
        <taxon>eudicotyledons</taxon>
        <taxon>Gunneridae</taxon>
        <taxon>Pentapetalae</taxon>
        <taxon>Caryophyllales</taxon>
        <taxon>Cactineae</taxon>
        <taxon>Cactaceae</taxon>
        <taxon>Opuntioideae</taxon>
        <taxon>Opuntia</taxon>
    </lineage>
</organism>
<feature type="chain" id="PRO_5028199823" description="Peptidase A1 domain-containing protein" evidence="2">
    <location>
        <begin position="21"/>
        <end position="266"/>
    </location>
</feature>
<feature type="signal peptide" evidence="2">
    <location>
        <begin position="1"/>
        <end position="20"/>
    </location>
</feature>
<dbReference type="Gene3D" id="2.40.70.10">
    <property type="entry name" value="Acid Proteases"/>
    <property type="match status" value="1"/>
</dbReference>
<protein>
    <recommendedName>
        <fullName evidence="3">Peptidase A1 domain-containing protein</fullName>
    </recommendedName>
</protein>
<comment type="similarity">
    <text evidence="1">Belongs to the peptidase A1 family.</text>
</comment>
<dbReference type="GO" id="GO:0009505">
    <property type="term" value="C:plant-type cell wall"/>
    <property type="evidence" value="ECO:0007669"/>
    <property type="project" value="TreeGrafter"/>
</dbReference>
<dbReference type="InterPro" id="IPR001461">
    <property type="entry name" value="Aspartic_peptidase_A1"/>
</dbReference>
<dbReference type="InterPro" id="IPR034164">
    <property type="entry name" value="Pepsin-like_dom"/>
</dbReference>
<dbReference type="PROSITE" id="PS51767">
    <property type="entry name" value="PEPTIDASE_A1"/>
    <property type="match status" value="1"/>
</dbReference>
<evidence type="ECO:0000313" key="4">
    <source>
        <dbReference type="EMBL" id="MBA4661392.1"/>
    </source>
</evidence>
<dbReference type="InterPro" id="IPR001969">
    <property type="entry name" value="Aspartic_peptidase_AS"/>
</dbReference>
<proteinExistence type="inferred from homology"/>
<dbReference type="InterPro" id="IPR032861">
    <property type="entry name" value="TAXi_N"/>
</dbReference>
<accession>A0A7C9A7E3</accession>
<dbReference type="Pfam" id="PF14543">
    <property type="entry name" value="TAXi_N"/>
    <property type="match status" value="1"/>
</dbReference>
<feature type="domain" description="Peptidase A1" evidence="3">
    <location>
        <begin position="90"/>
        <end position="266"/>
    </location>
</feature>
<sequence>MASVFLCFLSLSALLILTSSSSSSSTPTITLTLSPILHPNSSSNPWEFVSHITKSTLARAHHLKNPHSSSSSVLQGTDKVPLFARSYGGYSISLSFGTPPQTIPLVFDTGSSLVWVPCTSRYVCANCTFAHVDPSKIRTFKPKLSSSKSIVGCLSPKCAWLFGPDVKARCPDCGPNPANCSRPCPAYLIQYGLGATAGLPISDNLDLPHQVVQDFLFGCSVLSARQPEGIAGFGRAPPSLPTSSSSESSLTAFCPINLMTSPKTAT</sequence>
<keyword evidence="2" id="KW-0732">Signal</keyword>
<reference evidence="4" key="2">
    <citation type="submission" date="2020-07" db="EMBL/GenBank/DDBJ databases">
        <authorList>
            <person name="Vera ALvarez R."/>
            <person name="Arias-Moreno D.M."/>
            <person name="Jimenez-Jacinto V."/>
            <person name="Jimenez-Bremont J.F."/>
            <person name="Swaminathan K."/>
            <person name="Moose S.P."/>
            <person name="Guerrero-Gonzalez M.L."/>
            <person name="Marino-Ramirez L."/>
            <person name="Landsman D."/>
            <person name="Rodriguez-Kessler M."/>
            <person name="Delgado-Sanchez P."/>
        </authorList>
    </citation>
    <scope>NUCLEOTIDE SEQUENCE</scope>
    <source>
        <tissue evidence="4">Cladode</tissue>
    </source>
</reference>
<dbReference type="PANTHER" id="PTHR13683:SF710">
    <property type="entry name" value="PEPTIDASE A1 DOMAIN-CONTAINING PROTEIN"/>
    <property type="match status" value="1"/>
</dbReference>
<evidence type="ECO:0000256" key="1">
    <source>
        <dbReference type="ARBA" id="ARBA00007447"/>
    </source>
</evidence>
<evidence type="ECO:0000259" key="3">
    <source>
        <dbReference type="PROSITE" id="PS51767"/>
    </source>
</evidence>
<name>A0A7C9A7E3_OPUST</name>
<dbReference type="InterPro" id="IPR021109">
    <property type="entry name" value="Peptidase_aspartic_dom_sf"/>
</dbReference>
<dbReference type="GO" id="GO:0004190">
    <property type="term" value="F:aspartic-type endopeptidase activity"/>
    <property type="evidence" value="ECO:0007669"/>
    <property type="project" value="InterPro"/>
</dbReference>
<dbReference type="InterPro" id="IPR033121">
    <property type="entry name" value="PEPTIDASE_A1"/>
</dbReference>